<evidence type="ECO:0000259" key="8">
    <source>
        <dbReference type="Pfam" id="PF00892"/>
    </source>
</evidence>
<evidence type="ECO:0000256" key="3">
    <source>
        <dbReference type="ARBA" id="ARBA00022692"/>
    </source>
</evidence>
<feature type="transmembrane region" description="Helical" evidence="7">
    <location>
        <begin position="178"/>
        <end position="196"/>
    </location>
</feature>
<protein>
    <submittedName>
        <fullName evidence="9">DMT family transporter</fullName>
    </submittedName>
</protein>
<keyword evidence="3 7" id="KW-0812">Transmembrane</keyword>
<dbReference type="InterPro" id="IPR000620">
    <property type="entry name" value="EamA_dom"/>
</dbReference>
<dbReference type="InterPro" id="IPR037185">
    <property type="entry name" value="EmrE-like"/>
</dbReference>
<comment type="similarity">
    <text evidence="2">Belongs to the EamA transporter family.</text>
</comment>
<accession>A0ABP7NA03</accession>
<dbReference type="SUPFAM" id="SSF103481">
    <property type="entry name" value="Multidrug resistance efflux transporter EmrE"/>
    <property type="match status" value="2"/>
</dbReference>
<feature type="transmembrane region" description="Helical" evidence="7">
    <location>
        <begin position="280"/>
        <end position="299"/>
    </location>
</feature>
<dbReference type="EMBL" id="BAABBN010000015">
    <property type="protein sequence ID" value="GAA3940643.1"/>
    <property type="molecule type" value="Genomic_DNA"/>
</dbReference>
<dbReference type="RefSeq" id="WP_344800497.1">
    <property type="nucleotide sequence ID" value="NZ_BAABBN010000015.1"/>
</dbReference>
<evidence type="ECO:0000256" key="2">
    <source>
        <dbReference type="ARBA" id="ARBA00007362"/>
    </source>
</evidence>
<feature type="domain" description="EamA" evidence="8">
    <location>
        <begin position="147"/>
        <end position="298"/>
    </location>
</feature>
<keyword evidence="5 7" id="KW-0472">Membrane</keyword>
<comment type="caution">
    <text evidence="9">The sequence shown here is derived from an EMBL/GenBank/DDBJ whole genome shotgun (WGS) entry which is preliminary data.</text>
</comment>
<gene>
    <name evidence="9" type="ORF">GCM10022277_40760</name>
</gene>
<organism evidence="9 10">
    <name type="scientific">Litoribacillus peritrichatus</name>
    <dbReference type="NCBI Taxonomy" id="718191"/>
    <lineage>
        <taxon>Bacteria</taxon>
        <taxon>Pseudomonadati</taxon>
        <taxon>Pseudomonadota</taxon>
        <taxon>Gammaproteobacteria</taxon>
        <taxon>Oceanospirillales</taxon>
        <taxon>Oceanospirillaceae</taxon>
        <taxon>Litoribacillus</taxon>
    </lineage>
</organism>
<feature type="transmembrane region" description="Helical" evidence="7">
    <location>
        <begin position="87"/>
        <end position="106"/>
    </location>
</feature>
<proteinExistence type="inferred from homology"/>
<feature type="region of interest" description="Disordered" evidence="6">
    <location>
        <begin position="317"/>
        <end position="338"/>
    </location>
</feature>
<evidence type="ECO:0000256" key="7">
    <source>
        <dbReference type="SAM" id="Phobius"/>
    </source>
</evidence>
<evidence type="ECO:0000313" key="9">
    <source>
        <dbReference type="EMBL" id="GAA3940643.1"/>
    </source>
</evidence>
<keyword evidence="4 7" id="KW-1133">Transmembrane helix</keyword>
<feature type="transmembrane region" description="Helical" evidence="7">
    <location>
        <begin position="145"/>
        <end position="166"/>
    </location>
</feature>
<dbReference type="Pfam" id="PF00892">
    <property type="entry name" value="EamA"/>
    <property type="match status" value="1"/>
</dbReference>
<comment type="subcellular location">
    <subcellularLocation>
        <location evidence="1">Membrane</location>
        <topology evidence="1">Multi-pass membrane protein</topology>
    </subcellularLocation>
</comment>
<dbReference type="InterPro" id="IPR050638">
    <property type="entry name" value="AA-Vitamin_Transporters"/>
</dbReference>
<keyword evidence="10" id="KW-1185">Reference proteome</keyword>
<dbReference type="Proteomes" id="UP001501565">
    <property type="component" value="Unassembled WGS sequence"/>
</dbReference>
<feature type="transmembrane region" description="Helical" evidence="7">
    <location>
        <begin position="228"/>
        <end position="249"/>
    </location>
</feature>
<sequence>MSVAMAYLTVIIVWTTTPLGVTWSSETVSPTLAIFSRMVLAAGLGWGLFRMSGGSVSWKRSAVQKYLSADVGIVLAMYATYQGAGLIPSGLISVIYGLSPMISALFGQWLSDEEALPAYRWVACIISLFGLLTIFGQGLVLSSEALVGVLWLLLAVTLFSLSGVLVKRSTHQNGFVEQTVGSLICSVPLLAVIFGMEVLKGYVLNGSAVTIEGMTAAVDAMSVKSLSAILYLATMGSLVGFMCYFYVLSKMSASKVALVTLITPVMALTVGHLVNDEVVSGMTILGTALILLSLVLFNWGASIRRWIRLYGSDQSSAKKEPRQTLDDNSKAKAEALIS</sequence>
<feature type="transmembrane region" description="Helical" evidence="7">
    <location>
        <begin position="256"/>
        <end position="274"/>
    </location>
</feature>
<dbReference type="PANTHER" id="PTHR32322:SF2">
    <property type="entry name" value="EAMA DOMAIN-CONTAINING PROTEIN"/>
    <property type="match status" value="1"/>
</dbReference>
<evidence type="ECO:0000313" key="10">
    <source>
        <dbReference type="Proteomes" id="UP001501565"/>
    </source>
</evidence>
<feature type="transmembrane region" description="Helical" evidence="7">
    <location>
        <begin position="34"/>
        <end position="51"/>
    </location>
</feature>
<feature type="transmembrane region" description="Helical" evidence="7">
    <location>
        <begin position="118"/>
        <end position="139"/>
    </location>
</feature>
<dbReference type="PANTHER" id="PTHR32322">
    <property type="entry name" value="INNER MEMBRANE TRANSPORTER"/>
    <property type="match status" value="1"/>
</dbReference>
<evidence type="ECO:0000256" key="4">
    <source>
        <dbReference type="ARBA" id="ARBA00022989"/>
    </source>
</evidence>
<evidence type="ECO:0000256" key="5">
    <source>
        <dbReference type="ARBA" id="ARBA00023136"/>
    </source>
</evidence>
<evidence type="ECO:0000256" key="1">
    <source>
        <dbReference type="ARBA" id="ARBA00004141"/>
    </source>
</evidence>
<name>A0ABP7NA03_9GAMM</name>
<evidence type="ECO:0000256" key="6">
    <source>
        <dbReference type="SAM" id="MobiDB-lite"/>
    </source>
</evidence>
<reference evidence="10" key="1">
    <citation type="journal article" date="2019" name="Int. J. Syst. Evol. Microbiol.">
        <title>The Global Catalogue of Microorganisms (GCM) 10K type strain sequencing project: providing services to taxonomists for standard genome sequencing and annotation.</title>
        <authorList>
            <consortium name="The Broad Institute Genomics Platform"/>
            <consortium name="The Broad Institute Genome Sequencing Center for Infectious Disease"/>
            <person name="Wu L."/>
            <person name="Ma J."/>
        </authorList>
    </citation>
    <scope>NUCLEOTIDE SEQUENCE [LARGE SCALE GENOMIC DNA]</scope>
    <source>
        <strain evidence="10">JCM 17551</strain>
    </source>
</reference>